<sequence length="283" mass="29871">MAQYGGYQRTGYGAQGGEDGGGFIGGSQQGSQGGGGGSKGYSDDSLRPVTIKQLVDCEEAYPGADLSIDGIPITQVTVVGQVRAVNPQATNITYRLDDGTAIMDVKKWVDAEKADDTNPQFGLDTYVRVWGRLKSFNGKKHIGAHFMRAIDDFNEVSYHMLEATYVHLYFTKGVPGQQQQQGGAGGGDGMFVDGGHGGGGNNAMQAGGAVNGPARLAQCSRNAQTMFNFLNNSPGGNEGIHLNLIASQTGLSVRDVISAADELLGQGIVYTTMDDETWAILDY</sequence>
<evidence type="ECO:0000256" key="3">
    <source>
        <dbReference type="ARBA" id="ARBA00022705"/>
    </source>
</evidence>
<dbReference type="InterPro" id="IPR036388">
    <property type="entry name" value="WH-like_DNA-bd_sf"/>
</dbReference>
<dbReference type="InterPro" id="IPR036390">
    <property type="entry name" value="WH_DNA-bd_sf"/>
</dbReference>
<dbReference type="AlphaFoldDB" id="A0AAE0I526"/>
<name>A0AAE0I526_9PEZI</name>
<keyword evidence="5" id="KW-0539">Nucleus</keyword>
<evidence type="ECO:0000259" key="8">
    <source>
        <dbReference type="Pfam" id="PF08784"/>
    </source>
</evidence>
<dbReference type="CDD" id="cd04478">
    <property type="entry name" value="RPA2_DBD_D"/>
    <property type="match status" value="1"/>
</dbReference>
<dbReference type="Pfam" id="PF08784">
    <property type="entry name" value="RPA_C"/>
    <property type="match status" value="1"/>
</dbReference>
<dbReference type="Gene3D" id="1.10.10.10">
    <property type="entry name" value="Winged helix-like DNA-binding domain superfamily/Winged helix DNA-binding domain"/>
    <property type="match status" value="1"/>
</dbReference>
<organism evidence="9 10">
    <name type="scientific">Apodospora peruviana</name>
    <dbReference type="NCBI Taxonomy" id="516989"/>
    <lineage>
        <taxon>Eukaryota</taxon>
        <taxon>Fungi</taxon>
        <taxon>Dikarya</taxon>
        <taxon>Ascomycota</taxon>
        <taxon>Pezizomycotina</taxon>
        <taxon>Sordariomycetes</taxon>
        <taxon>Sordariomycetidae</taxon>
        <taxon>Sordariales</taxon>
        <taxon>Lasiosphaeriaceae</taxon>
        <taxon>Apodospora</taxon>
    </lineage>
</organism>
<dbReference type="InterPro" id="IPR012340">
    <property type="entry name" value="NA-bd_OB-fold"/>
</dbReference>
<dbReference type="InterPro" id="IPR004365">
    <property type="entry name" value="NA-bd_OB_tRNA"/>
</dbReference>
<dbReference type="PANTHER" id="PTHR13989">
    <property type="entry name" value="REPLICATION PROTEIN A-RELATED"/>
    <property type="match status" value="1"/>
</dbReference>
<dbReference type="GO" id="GO:0035861">
    <property type="term" value="C:site of double-strand break"/>
    <property type="evidence" value="ECO:0007669"/>
    <property type="project" value="TreeGrafter"/>
</dbReference>
<dbReference type="GO" id="GO:0000724">
    <property type="term" value="P:double-strand break repair via homologous recombination"/>
    <property type="evidence" value="ECO:0007669"/>
    <property type="project" value="TreeGrafter"/>
</dbReference>
<comment type="similarity">
    <text evidence="2">Belongs to the replication factor A protein 2 family.</text>
</comment>
<evidence type="ECO:0000256" key="5">
    <source>
        <dbReference type="ARBA" id="ARBA00023242"/>
    </source>
</evidence>
<accession>A0AAE0I526</accession>
<dbReference type="InterPro" id="IPR040260">
    <property type="entry name" value="RFA2-like"/>
</dbReference>
<keyword evidence="3" id="KW-0235">DNA replication</keyword>
<comment type="subcellular location">
    <subcellularLocation>
        <location evidence="1">Nucleus</location>
    </subcellularLocation>
</comment>
<feature type="domain" description="Replication protein A C-terminal" evidence="8">
    <location>
        <begin position="167"/>
        <end position="276"/>
    </location>
</feature>
<gene>
    <name evidence="9" type="ORF">B0H66DRAFT_557603</name>
</gene>
<dbReference type="Gene3D" id="2.40.50.140">
    <property type="entry name" value="Nucleic acid-binding proteins"/>
    <property type="match status" value="1"/>
</dbReference>
<dbReference type="GO" id="GO:0000781">
    <property type="term" value="C:chromosome, telomeric region"/>
    <property type="evidence" value="ECO:0007669"/>
    <property type="project" value="TreeGrafter"/>
</dbReference>
<dbReference type="PIRSF" id="PIRSF036949">
    <property type="entry name" value="RPA32"/>
    <property type="match status" value="1"/>
</dbReference>
<evidence type="ECO:0000259" key="7">
    <source>
        <dbReference type="Pfam" id="PF01336"/>
    </source>
</evidence>
<comment type="caution">
    <text evidence="9">The sequence shown here is derived from an EMBL/GenBank/DDBJ whole genome shotgun (WGS) entry which is preliminary data.</text>
</comment>
<dbReference type="PANTHER" id="PTHR13989:SF16">
    <property type="entry name" value="REPLICATION PROTEIN A2"/>
    <property type="match status" value="1"/>
</dbReference>
<protein>
    <recommendedName>
        <fullName evidence="11">Replication protein A 32 kDa subunit</fullName>
    </recommendedName>
</protein>
<proteinExistence type="inferred from homology"/>
<feature type="compositionally biased region" description="Gly residues" evidence="6">
    <location>
        <begin position="18"/>
        <end position="39"/>
    </location>
</feature>
<evidence type="ECO:0000256" key="6">
    <source>
        <dbReference type="SAM" id="MobiDB-lite"/>
    </source>
</evidence>
<evidence type="ECO:0000256" key="4">
    <source>
        <dbReference type="ARBA" id="ARBA00023125"/>
    </source>
</evidence>
<evidence type="ECO:0008006" key="11">
    <source>
        <dbReference type="Google" id="ProtNLM"/>
    </source>
</evidence>
<feature type="compositionally biased region" description="Gly residues" evidence="6">
    <location>
        <begin position="182"/>
        <end position="197"/>
    </location>
</feature>
<dbReference type="InterPro" id="IPR014646">
    <property type="entry name" value="Rfa2/RPA32"/>
</dbReference>
<evidence type="ECO:0000313" key="9">
    <source>
        <dbReference type="EMBL" id="KAK3318535.1"/>
    </source>
</evidence>
<feature type="region of interest" description="Disordered" evidence="6">
    <location>
        <begin position="177"/>
        <end position="197"/>
    </location>
</feature>
<dbReference type="GO" id="GO:0006289">
    <property type="term" value="P:nucleotide-excision repair"/>
    <property type="evidence" value="ECO:0007669"/>
    <property type="project" value="TreeGrafter"/>
</dbReference>
<dbReference type="Proteomes" id="UP001283341">
    <property type="component" value="Unassembled WGS sequence"/>
</dbReference>
<evidence type="ECO:0000256" key="2">
    <source>
        <dbReference type="ARBA" id="ARBA00007815"/>
    </source>
</evidence>
<evidence type="ECO:0000313" key="10">
    <source>
        <dbReference type="Proteomes" id="UP001283341"/>
    </source>
</evidence>
<dbReference type="SUPFAM" id="SSF46785">
    <property type="entry name" value="Winged helix' DNA-binding domain"/>
    <property type="match status" value="1"/>
</dbReference>
<reference evidence="9" key="1">
    <citation type="journal article" date="2023" name="Mol. Phylogenet. Evol.">
        <title>Genome-scale phylogeny and comparative genomics of the fungal order Sordariales.</title>
        <authorList>
            <person name="Hensen N."/>
            <person name="Bonometti L."/>
            <person name="Westerberg I."/>
            <person name="Brannstrom I.O."/>
            <person name="Guillou S."/>
            <person name="Cros-Aarteil S."/>
            <person name="Calhoun S."/>
            <person name="Haridas S."/>
            <person name="Kuo A."/>
            <person name="Mondo S."/>
            <person name="Pangilinan J."/>
            <person name="Riley R."/>
            <person name="LaButti K."/>
            <person name="Andreopoulos B."/>
            <person name="Lipzen A."/>
            <person name="Chen C."/>
            <person name="Yan M."/>
            <person name="Daum C."/>
            <person name="Ng V."/>
            <person name="Clum A."/>
            <person name="Steindorff A."/>
            <person name="Ohm R.A."/>
            <person name="Martin F."/>
            <person name="Silar P."/>
            <person name="Natvig D.O."/>
            <person name="Lalanne C."/>
            <person name="Gautier V."/>
            <person name="Ament-Velasquez S.L."/>
            <person name="Kruys A."/>
            <person name="Hutchinson M.I."/>
            <person name="Powell A.J."/>
            <person name="Barry K."/>
            <person name="Miller A.N."/>
            <person name="Grigoriev I.V."/>
            <person name="Debuchy R."/>
            <person name="Gladieux P."/>
            <person name="Hiltunen Thoren M."/>
            <person name="Johannesson H."/>
        </authorList>
    </citation>
    <scope>NUCLEOTIDE SEQUENCE</scope>
    <source>
        <strain evidence="9">CBS 118394</strain>
    </source>
</reference>
<dbReference type="GO" id="GO:0005662">
    <property type="term" value="C:DNA replication factor A complex"/>
    <property type="evidence" value="ECO:0007669"/>
    <property type="project" value="TreeGrafter"/>
</dbReference>
<reference evidence="9" key="2">
    <citation type="submission" date="2023-06" db="EMBL/GenBank/DDBJ databases">
        <authorList>
            <consortium name="Lawrence Berkeley National Laboratory"/>
            <person name="Haridas S."/>
            <person name="Hensen N."/>
            <person name="Bonometti L."/>
            <person name="Westerberg I."/>
            <person name="Brannstrom I.O."/>
            <person name="Guillou S."/>
            <person name="Cros-Aarteil S."/>
            <person name="Calhoun S."/>
            <person name="Kuo A."/>
            <person name="Mondo S."/>
            <person name="Pangilinan J."/>
            <person name="Riley R."/>
            <person name="Labutti K."/>
            <person name="Andreopoulos B."/>
            <person name="Lipzen A."/>
            <person name="Chen C."/>
            <person name="Yanf M."/>
            <person name="Daum C."/>
            <person name="Ng V."/>
            <person name="Clum A."/>
            <person name="Steindorff A."/>
            <person name="Ohm R."/>
            <person name="Martin F."/>
            <person name="Silar P."/>
            <person name="Natvig D."/>
            <person name="Lalanne C."/>
            <person name="Gautier V."/>
            <person name="Ament-Velasquez S.L."/>
            <person name="Kruys A."/>
            <person name="Hutchinson M.I."/>
            <person name="Powell A.J."/>
            <person name="Barry K."/>
            <person name="Miller A.N."/>
            <person name="Grigoriev I.V."/>
            <person name="Debuchy R."/>
            <person name="Gladieux P."/>
            <person name="Thoren M.H."/>
            <person name="Johannesson H."/>
        </authorList>
    </citation>
    <scope>NUCLEOTIDE SEQUENCE</scope>
    <source>
        <strain evidence="9">CBS 118394</strain>
    </source>
</reference>
<dbReference type="GO" id="GO:0006260">
    <property type="term" value="P:DNA replication"/>
    <property type="evidence" value="ECO:0007669"/>
    <property type="project" value="UniProtKB-KW"/>
</dbReference>
<dbReference type="GO" id="GO:0003697">
    <property type="term" value="F:single-stranded DNA binding"/>
    <property type="evidence" value="ECO:0007669"/>
    <property type="project" value="TreeGrafter"/>
</dbReference>
<dbReference type="InterPro" id="IPR014892">
    <property type="entry name" value="RPA_C"/>
</dbReference>
<feature type="region of interest" description="Disordered" evidence="6">
    <location>
        <begin position="18"/>
        <end position="44"/>
    </location>
</feature>
<keyword evidence="4" id="KW-0238">DNA-binding</keyword>
<feature type="domain" description="OB" evidence="7">
    <location>
        <begin position="76"/>
        <end position="142"/>
    </location>
</feature>
<dbReference type="EMBL" id="JAUEDM010000004">
    <property type="protein sequence ID" value="KAK3318535.1"/>
    <property type="molecule type" value="Genomic_DNA"/>
</dbReference>
<keyword evidence="10" id="KW-1185">Reference proteome</keyword>
<dbReference type="SUPFAM" id="SSF50249">
    <property type="entry name" value="Nucleic acid-binding proteins"/>
    <property type="match status" value="1"/>
</dbReference>
<dbReference type="Pfam" id="PF01336">
    <property type="entry name" value="tRNA_anti-codon"/>
    <property type="match status" value="1"/>
</dbReference>
<evidence type="ECO:0000256" key="1">
    <source>
        <dbReference type="ARBA" id="ARBA00004123"/>
    </source>
</evidence>